<dbReference type="OrthoDB" id="2393015at2759"/>
<dbReference type="EMBL" id="CAJVPQ010004809">
    <property type="protein sequence ID" value="CAG8658641.1"/>
    <property type="molecule type" value="Genomic_DNA"/>
</dbReference>
<comment type="caution">
    <text evidence="1">The sequence shown here is derived from an EMBL/GenBank/DDBJ whole genome shotgun (WGS) entry which is preliminary data.</text>
</comment>
<organism evidence="1 2">
    <name type="scientific">Funneliformis caledonium</name>
    <dbReference type="NCBI Taxonomy" id="1117310"/>
    <lineage>
        <taxon>Eukaryota</taxon>
        <taxon>Fungi</taxon>
        <taxon>Fungi incertae sedis</taxon>
        <taxon>Mucoromycota</taxon>
        <taxon>Glomeromycotina</taxon>
        <taxon>Glomeromycetes</taxon>
        <taxon>Glomerales</taxon>
        <taxon>Glomeraceae</taxon>
        <taxon>Funneliformis</taxon>
    </lineage>
</organism>
<gene>
    <name evidence="1" type="ORF">FCALED_LOCUS11435</name>
</gene>
<proteinExistence type="predicted"/>
<protein>
    <submittedName>
        <fullName evidence="1">14619_t:CDS:1</fullName>
    </submittedName>
</protein>
<evidence type="ECO:0000313" key="2">
    <source>
        <dbReference type="Proteomes" id="UP000789570"/>
    </source>
</evidence>
<name>A0A9N9E3J3_9GLOM</name>
<dbReference type="AlphaFoldDB" id="A0A9N9E3J3"/>
<evidence type="ECO:0000313" key="1">
    <source>
        <dbReference type="EMBL" id="CAG8658641.1"/>
    </source>
</evidence>
<reference evidence="1" key="1">
    <citation type="submission" date="2021-06" db="EMBL/GenBank/DDBJ databases">
        <authorList>
            <person name="Kallberg Y."/>
            <person name="Tangrot J."/>
            <person name="Rosling A."/>
        </authorList>
    </citation>
    <scope>NUCLEOTIDE SEQUENCE</scope>
    <source>
        <strain evidence="1">UK204</strain>
    </source>
</reference>
<accession>A0A9N9E3J3</accession>
<dbReference type="Proteomes" id="UP000789570">
    <property type="component" value="Unassembled WGS sequence"/>
</dbReference>
<keyword evidence="2" id="KW-1185">Reference proteome</keyword>
<sequence length="98" mass="10902">MDSTSIGGSFSVVSAIEDVLSSIIDKKKHAKMADILNPFIGSSYDSFMSHPENTFDLHGRKLMPTKGEKMEFADVAKELGKELDLYYYFEKTIIGLCA</sequence>